<dbReference type="SUPFAM" id="SSF57850">
    <property type="entry name" value="RING/U-box"/>
    <property type="match status" value="1"/>
</dbReference>
<dbReference type="AlphaFoldDB" id="A0A2K3M527"/>
<comment type="caution">
    <text evidence="4">The sequence shown here is derived from an EMBL/GenBank/DDBJ whole genome shotgun (WGS) entry which is preliminary data.</text>
</comment>
<name>A0A2K3M527_TRIPR</name>
<dbReference type="GO" id="GO:0016567">
    <property type="term" value="P:protein ubiquitination"/>
    <property type="evidence" value="ECO:0007669"/>
    <property type="project" value="UniProtKB-UniPathway"/>
</dbReference>
<keyword evidence="1" id="KW-0862">Zinc</keyword>
<dbReference type="PANTHER" id="PTHR45676">
    <property type="entry name" value="RING-H2 FINGER PROTEIN ATL51-RELATED"/>
    <property type="match status" value="1"/>
</dbReference>
<dbReference type="Proteomes" id="UP000236291">
    <property type="component" value="Unassembled WGS sequence"/>
</dbReference>
<evidence type="ECO:0000259" key="3">
    <source>
        <dbReference type="PROSITE" id="PS50089"/>
    </source>
</evidence>
<keyword evidence="1" id="KW-0863">Zinc-finger</keyword>
<proteinExistence type="predicted"/>
<dbReference type="CDD" id="cd16461">
    <property type="entry name" value="RING-H2_EL5-like"/>
    <property type="match status" value="1"/>
</dbReference>
<dbReference type="STRING" id="57577.A0A2K3M527"/>
<keyword evidence="1" id="KW-0479">Metal-binding</keyword>
<dbReference type="InterPro" id="IPR013083">
    <property type="entry name" value="Znf_RING/FYVE/PHD"/>
</dbReference>
<accession>A0A2K3M527</accession>
<evidence type="ECO:0000313" key="4">
    <source>
        <dbReference type="EMBL" id="PNX85853.1"/>
    </source>
</evidence>
<feature type="transmembrane region" description="Helical" evidence="2">
    <location>
        <begin position="34"/>
        <end position="55"/>
    </location>
</feature>
<organism evidence="4 5">
    <name type="scientific">Trifolium pratense</name>
    <name type="common">Red clover</name>
    <dbReference type="NCBI Taxonomy" id="57577"/>
    <lineage>
        <taxon>Eukaryota</taxon>
        <taxon>Viridiplantae</taxon>
        <taxon>Streptophyta</taxon>
        <taxon>Embryophyta</taxon>
        <taxon>Tracheophyta</taxon>
        <taxon>Spermatophyta</taxon>
        <taxon>Magnoliopsida</taxon>
        <taxon>eudicotyledons</taxon>
        <taxon>Gunneridae</taxon>
        <taxon>Pentapetalae</taxon>
        <taxon>rosids</taxon>
        <taxon>fabids</taxon>
        <taxon>Fabales</taxon>
        <taxon>Fabaceae</taxon>
        <taxon>Papilionoideae</taxon>
        <taxon>50 kb inversion clade</taxon>
        <taxon>NPAAA clade</taxon>
        <taxon>Hologalegina</taxon>
        <taxon>IRL clade</taxon>
        <taxon>Trifolieae</taxon>
        <taxon>Trifolium</taxon>
    </lineage>
</organism>
<dbReference type="SMART" id="SM00184">
    <property type="entry name" value="RING"/>
    <property type="match status" value="1"/>
</dbReference>
<dbReference type="Pfam" id="PF13639">
    <property type="entry name" value="zf-RING_2"/>
    <property type="match status" value="1"/>
</dbReference>
<evidence type="ECO:0000256" key="2">
    <source>
        <dbReference type="SAM" id="Phobius"/>
    </source>
</evidence>
<keyword evidence="2" id="KW-1133">Transmembrane helix</keyword>
<feature type="domain" description="RING-type" evidence="3">
    <location>
        <begin position="117"/>
        <end position="159"/>
    </location>
</feature>
<gene>
    <name evidence="4" type="ORF">L195_g041927</name>
</gene>
<dbReference type="InterPro" id="IPR001841">
    <property type="entry name" value="Znf_RING"/>
</dbReference>
<dbReference type="UniPathway" id="UPA00143"/>
<reference evidence="4 5" key="1">
    <citation type="journal article" date="2014" name="Am. J. Bot.">
        <title>Genome assembly and annotation for red clover (Trifolium pratense; Fabaceae).</title>
        <authorList>
            <person name="Istvanek J."/>
            <person name="Jaros M."/>
            <person name="Krenek A."/>
            <person name="Repkova J."/>
        </authorList>
    </citation>
    <scope>NUCLEOTIDE SEQUENCE [LARGE SCALE GENOMIC DNA]</scope>
    <source>
        <strain evidence="5">cv. Tatra</strain>
        <tissue evidence="4">Young leaves</tissue>
    </source>
</reference>
<dbReference type="GO" id="GO:0008270">
    <property type="term" value="F:zinc ion binding"/>
    <property type="evidence" value="ECO:0007669"/>
    <property type="project" value="UniProtKB-KW"/>
</dbReference>
<sequence length="198" mass="22866">MLFFCVYSPVLKSKGNDNPKICRRATFRENPIYPYPYCFSAFVFIFIVRTCYRFIAVCFRHQERTTTHQNPPQPTWYAAPLTLNERTSSSVVHEIPTHKYHRRNKVDMVSDDDSGTCAVCLGDFEEGEELRTMPECLHSFHVPCIDMWLHSHLSCPICRASAAPLPVVHEHHCVVDTRNMAPLAIVQNEICPRRIDIV</sequence>
<dbReference type="Gene3D" id="3.30.40.10">
    <property type="entry name" value="Zinc/RING finger domain, C3HC4 (zinc finger)"/>
    <property type="match status" value="1"/>
</dbReference>
<dbReference type="PROSITE" id="PS50089">
    <property type="entry name" value="ZF_RING_2"/>
    <property type="match status" value="1"/>
</dbReference>
<dbReference type="PANTHER" id="PTHR45676:SF185">
    <property type="entry name" value="RING-TYPE E3 UBIQUITIN TRANSFERASE"/>
    <property type="match status" value="1"/>
</dbReference>
<evidence type="ECO:0000313" key="5">
    <source>
        <dbReference type="Proteomes" id="UP000236291"/>
    </source>
</evidence>
<reference evidence="4 5" key="2">
    <citation type="journal article" date="2017" name="Front. Plant Sci.">
        <title>Gene Classification and Mining of Molecular Markers Useful in Red Clover (Trifolium pratense) Breeding.</title>
        <authorList>
            <person name="Istvanek J."/>
            <person name="Dluhosova J."/>
            <person name="Dluhos P."/>
            <person name="Patkova L."/>
            <person name="Nedelnik J."/>
            <person name="Repkova J."/>
        </authorList>
    </citation>
    <scope>NUCLEOTIDE SEQUENCE [LARGE SCALE GENOMIC DNA]</scope>
    <source>
        <strain evidence="5">cv. Tatra</strain>
        <tissue evidence="4">Young leaves</tissue>
    </source>
</reference>
<protein>
    <submittedName>
        <fullName evidence="4">RING-H2 finger protein ATL52-like</fullName>
    </submittedName>
</protein>
<dbReference type="EMBL" id="ASHM01049750">
    <property type="protein sequence ID" value="PNX85853.1"/>
    <property type="molecule type" value="Genomic_DNA"/>
</dbReference>
<evidence type="ECO:0000256" key="1">
    <source>
        <dbReference type="PROSITE-ProRule" id="PRU00175"/>
    </source>
</evidence>
<keyword evidence="2" id="KW-0812">Transmembrane</keyword>
<keyword evidence="2" id="KW-0472">Membrane</keyword>